<evidence type="ECO:0000256" key="8">
    <source>
        <dbReference type="SAM" id="MobiDB-lite"/>
    </source>
</evidence>
<organism evidence="10 11">
    <name type="scientific">Bifidobacterium pullorum subsp. gallinarum</name>
    <dbReference type="NCBI Taxonomy" id="78344"/>
    <lineage>
        <taxon>Bacteria</taxon>
        <taxon>Bacillati</taxon>
        <taxon>Actinomycetota</taxon>
        <taxon>Actinomycetes</taxon>
        <taxon>Bifidobacteriales</taxon>
        <taxon>Bifidobacteriaceae</taxon>
        <taxon>Bifidobacterium</taxon>
    </lineage>
</organism>
<dbReference type="EMBL" id="JGYX01000003">
    <property type="protein sequence ID" value="KFI60899.1"/>
    <property type="molecule type" value="Genomic_DNA"/>
</dbReference>
<dbReference type="SUPFAM" id="SSF51445">
    <property type="entry name" value="(Trans)glycosidases"/>
    <property type="match status" value="1"/>
</dbReference>
<comment type="similarity">
    <text evidence="2">Belongs to the glycosyl hydrolase 51 family.</text>
</comment>
<proteinExistence type="inferred from homology"/>
<evidence type="ECO:0000256" key="3">
    <source>
        <dbReference type="ARBA" id="ARBA00011165"/>
    </source>
</evidence>
<accession>A0A087AQ49</accession>
<evidence type="ECO:0000256" key="2">
    <source>
        <dbReference type="ARBA" id="ARBA00007186"/>
    </source>
</evidence>
<dbReference type="SMART" id="SM00813">
    <property type="entry name" value="Alpha-L-AF_C"/>
    <property type="match status" value="1"/>
</dbReference>
<evidence type="ECO:0000256" key="5">
    <source>
        <dbReference type="ARBA" id="ARBA00022801"/>
    </source>
</evidence>
<gene>
    <name evidence="10" type="ORF">BIGA_1378</name>
</gene>
<sequence>MTDGTTAAAAPDTTASLEGIRPTADVPRRLFGSFVEHLGRCVYGGIYDPDHPTADDQGFRADVLDLVRELGVTCVRYPGGNFVSNYNWEDGTGPRESRPVRRDLAWHCTETNEMGIDDFYRWSQRAGTEIMLAVNMGTRGLKAALEELEYVNGAPGTELADRRVSNGIPEPMGIRMWCIGNEMDGPWQVGHMTPEEYALAVDKVAHAMKLAESGLELVACGSSSAHTPTFGTWERTVLTRAYDNLDFVSCHAYYYERGARNLQDYLASSEDMTGFIATVADCADDAKAAHDGDHDIALSFDEWGVWYSDVWNQQEAEWKAAASEGLHPEPWPKAPHLLEDIYSAADAVVEGSLMITLLKHCDRVRSASRAQLVNVIAPIMAEEQGPAWRQTVFYPFAEAAHHARGMVYVPALDAPSVHTEAYGDVDAVEAVVTWDEHAREGLLLVVNRDVEAAHTLSVDLSGLPQADAANMRVTHAMMLHDDDPHRQNTAEQPDAVVPVPLDANAADGRVSFALPPISWAAVRFSAAPDSL</sequence>
<evidence type="ECO:0000256" key="6">
    <source>
        <dbReference type="ARBA" id="ARBA00023277"/>
    </source>
</evidence>
<comment type="subunit">
    <text evidence="3">Homohexamer; trimer of dimers.</text>
</comment>
<comment type="catalytic activity">
    <reaction evidence="1">
        <text>Hydrolysis of terminal non-reducing alpha-L-arabinofuranoside residues in alpha-L-arabinosides.</text>
        <dbReference type="EC" id="3.2.1.55"/>
    </reaction>
</comment>
<dbReference type="PANTHER" id="PTHR43576:SF3">
    <property type="entry name" value="ALPHA-L-ARABINOFURANOSIDASE C"/>
    <property type="match status" value="1"/>
</dbReference>
<name>A0A087AQ49_9BIFI</name>
<keyword evidence="11" id="KW-1185">Reference proteome</keyword>
<dbReference type="OrthoDB" id="9758333at2"/>
<dbReference type="eggNOG" id="COG3534">
    <property type="taxonomic scope" value="Bacteria"/>
</dbReference>
<dbReference type="InterPro" id="IPR010720">
    <property type="entry name" value="Alpha-L-AF_C"/>
</dbReference>
<feature type="domain" description="Alpha-L-arabinofuranosidase C-terminal" evidence="9">
    <location>
        <begin position="301"/>
        <end position="518"/>
    </location>
</feature>
<evidence type="ECO:0000256" key="1">
    <source>
        <dbReference type="ARBA" id="ARBA00001462"/>
    </source>
</evidence>
<evidence type="ECO:0000313" key="10">
    <source>
        <dbReference type="EMBL" id="KFI60899.1"/>
    </source>
</evidence>
<protein>
    <recommendedName>
        <fullName evidence="4">non-reducing end alpha-L-arabinofuranosidase</fullName>
        <ecNumber evidence="4">3.2.1.55</ecNumber>
    </recommendedName>
</protein>
<dbReference type="EC" id="3.2.1.55" evidence="4"/>
<comment type="caution">
    <text evidence="10">The sequence shown here is derived from an EMBL/GenBank/DDBJ whole genome shotgun (WGS) entry which is preliminary data.</text>
</comment>
<feature type="region of interest" description="Disordered" evidence="8">
    <location>
        <begin position="1"/>
        <end position="21"/>
    </location>
</feature>
<evidence type="ECO:0000256" key="7">
    <source>
        <dbReference type="ARBA" id="ARBA00023295"/>
    </source>
</evidence>
<keyword evidence="5 10" id="KW-0378">Hydrolase</keyword>
<dbReference type="RefSeq" id="WP_081929486.1">
    <property type="nucleotide sequence ID" value="NZ_JGYX01000003.1"/>
</dbReference>
<feature type="compositionally biased region" description="Low complexity" evidence="8">
    <location>
        <begin position="1"/>
        <end position="15"/>
    </location>
</feature>
<dbReference type="SUPFAM" id="SSF51011">
    <property type="entry name" value="Glycosyl hydrolase domain"/>
    <property type="match status" value="1"/>
</dbReference>
<dbReference type="Pfam" id="PF22848">
    <property type="entry name" value="ASD1_dom"/>
    <property type="match status" value="1"/>
</dbReference>
<evidence type="ECO:0000313" key="11">
    <source>
        <dbReference type="Proteomes" id="UP000029046"/>
    </source>
</evidence>
<dbReference type="GO" id="GO:0046556">
    <property type="term" value="F:alpha-L-arabinofuranosidase activity"/>
    <property type="evidence" value="ECO:0007669"/>
    <property type="project" value="UniProtKB-EC"/>
</dbReference>
<dbReference type="Pfam" id="PF06964">
    <property type="entry name" value="Alpha-L-AF_C"/>
    <property type="match status" value="1"/>
</dbReference>
<dbReference type="Gene3D" id="3.20.20.80">
    <property type="entry name" value="Glycosidases"/>
    <property type="match status" value="1"/>
</dbReference>
<dbReference type="InterPro" id="IPR013780">
    <property type="entry name" value="Glyco_hydro_b"/>
</dbReference>
<dbReference type="Gene3D" id="2.60.40.1180">
    <property type="entry name" value="Golgi alpha-mannosidase II"/>
    <property type="match status" value="1"/>
</dbReference>
<dbReference type="GO" id="GO:0046373">
    <property type="term" value="P:L-arabinose metabolic process"/>
    <property type="evidence" value="ECO:0007669"/>
    <property type="project" value="InterPro"/>
</dbReference>
<dbReference type="InterPro" id="IPR017853">
    <property type="entry name" value="GH"/>
</dbReference>
<dbReference type="PANTHER" id="PTHR43576">
    <property type="entry name" value="ALPHA-L-ARABINOFURANOSIDASE C-RELATED"/>
    <property type="match status" value="1"/>
</dbReference>
<dbReference type="InterPro" id="IPR055235">
    <property type="entry name" value="ASD1_cat"/>
</dbReference>
<keyword evidence="7 10" id="KW-0326">Glycosidase</keyword>
<dbReference type="GO" id="GO:0000272">
    <property type="term" value="P:polysaccharide catabolic process"/>
    <property type="evidence" value="ECO:0007669"/>
    <property type="project" value="TreeGrafter"/>
</dbReference>
<evidence type="ECO:0000259" key="9">
    <source>
        <dbReference type="SMART" id="SM00813"/>
    </source>
</evidence>
<reference evidence="10 11" key="1">
    <citation type="submission" date="2014-03" db="EMBL/GenBank/DDBJ databases">
        <title>Genomics of Bifidobacteria.</title>
        <authorList>
            <person name="Ventura M."/>
            <person name="Milani C."/>
            <person name="Lugli G.A."/>
        </authorList>
    </citation>
    <scope>NUCLEOTIDE SEQUENCE [LARGE SCALE GENOMIC DNA]</scope>
    <source>
        <strain evidence="10 11">LMG 11586</strain>
    </source>
</reference>
<keyword evidence="6" id="KW-0119">Carbohydrate metabolism</keyword>
<evidence type="ECO:0000256" key="4">
    <source>
        <dbReference type="ARBA" id="ARBA00012670"/>
    </source>
</evidence>
<dbReference type="Proteomes" id="UP000029046">
    <property type="component" value="Unassembled WGS sequence"/>
</dbReference>
<dbReference type="AlphaFoldDB" id="A0A087AQ49"/>